<comment type="caution">
    <text evidence="1">The sequence shown here is derived from an EMBL/GenBank/DDBJ whole genome shotgun (WGS) entry which is preliminary data.</text>
</comment>
<protein>
    <submittedName>
        <fullName evidence="1">Uncharacterized protein</fullName>
    </submittedName>
</protein>
<dbReference type="RefSeq" id="WP_144885564.1">
    <property type="nucleotide sequence ID" value="NZ_VLLE01000003.1"/>
</dbReference>
<organism evidence="1 2">
    <name type="scientific">Lacibacter cauensis</name>
    <dbReference type="NCBI Taxonomy" id="510947"/>
    <lineage>
        <taxon>Bacteria</taxon>
        <taxon>Pseudomonadati</taxon>
        <taxon>Bacteroidota</taxon>
        <taxon>Chitinophagia</taxon>
        <taxon>Chitinophagales</taxon>
        <taxon>Chitinophagaceae</taxon>
        <taxon>Lacibacter</taxon>
    </lineage>
</organism>
<dbReference type="PROSITE" id="PS51257">
    <property type="entry name" value="PROKAR_LIPOPROTEIN"/>
    <property type="match status" value="1"/>
</dbReference>
<dbReference type="AlphaFoldDB" id="A0A562SQY3"/>
<accession>A0A562SQY3</accession>
<gene>
    <name evidence="1" type="ORF">IQ13_1536</name>
</gene>
<keyword evidence="2" id="KW-1185">Reference proteome</keyword>
<name>A0A562SQY3_9BACT</name>
<reference evidence="1 2" key="1">
    <citation type="journal article" date="2015" name="Stand. Genomic Sci.">
        <title>Genomic Encyclopedia of Bacterial and Archaeal Type Strains, Phase III: the genomes of soil and plant-associated and newly described type strains.</title>
        <authorList>
            <person name="Whitman W.B."/>
            <person name="Woyke T."/>
            <person name="Klenk H.P."/>
            <person name="Zhou Y."/>
            <person name="Lilburn T.G."/>
            <person name="Beck B.J."/>
            <person name="De Vos P."/>
            <person name="Vandamme P."/>
            <person name="Eisen J.A."/>
            <person name="Garrity G."/>
            <person name="Hugenholtz P."/>
            <person name="Kyrpides N.C."/>
        </authorList>
    </citation>
    <scope>NUCLEOTIDE SEQUENCE [LARGE SCALE GENOMIC DNA]</scope>
    <source>
        <strain evidence="1 2">CGMCC 1.7271</strain>
    </source>
</reference>
<sequence>MKHLLFVAVTIAAIFFLGSCKSKPKEPKDYVDVSSYLKGQLKYIDTVPFAFLKVVQQDSVYTDSQFISKEQVKAILQPFLVKEIEKKNFEEDFKEVTFADETIESLTLNYESINEDVPVTRVDIYVNPEKETITQLYLVRHEEKGDSSIVQQLLWKHNKSLVLITSKAKKDQPEKTITEKVIWDEREEN</sequence>
<evidence type="ECO:0000313" key="2">
    <source>
        <dbReference type="Proteomes" id="UP000316167"/>
    </source>
</evidence>
<proteinExistence type="predicted"/>
<dbReference type="OrthoDB" id="655202at2"/>
<evidence type="ECO:0000313" key="1">
    <source>
        <dbReference type="EMBL" id="TWI83424.1"/>
    </source>
</evidence>
<dbReference type="EMBL" id="VLLE01000003">
    <property type="protein sequence ID" value="TWI83424.1"/>
    <property type="molecule type" value="Genomic_DNA"/>
</dbReference>
<dbReference type="Proteomes" id="UP000316167">
    <property type="component" value="Unassembled WGS sequence"/>
</dbReference>